<dbReference type="PANTHER" id="PTHR35218">
    <property type="entry name" value="RNASE H DOMAIN-CONTAINING PROTEIN"/>
    <property type="match status" value="1"/>
</dbReference>
<dbReference type="InterPro" id="IPR036691">
    <property type="entry name" value="Endo/exonu/phosph_ase_sf"/>
</dbReference>
<dbReference type="EMBL" id="JABFAE010274697">
    <property type="protein sequence ID" value="MBA0844700.1"/>
    <property type="molecule type" value="Genomic_DNA"/>
</dbReference>
<dbReference type="Proteomes" id="UP000593575">
    <property type="component" value="Unassembled WGS sequence"/>
</dbReference>
<comment type="caution">
    <text evidence="1">The sequence shown here is derived from an EMBL/GenBank/DDBJ whole genome shotgun (WGS) entry which is preliminary data.</text>
</comment>
<dbReference type="SUPFAM" id="SSF56219">
    <property type="entry name" value="DNase I-like"/>
    <property type="match status" value="1"/>
</dbReference>
<protein>
    <recommendedName>
        <fullName evidence="3">Endonuclease/exonuclease/phosphatase domain-containing protein</fullName>
    </recommendedName>
</protein>
<reference evidence="1 2" key="1">
    <citation type="journal article" date="2019" name="Genome Biol. Evol.">
        <title>Insights into the evolution of the New World diploid cottons (Gossypium, subgenus Houzingenia) based on genome sequencing.</title>
        <authorList>
            <person name="Grover C.E."/>
            <person name="Arick M.A. 2nd"/>
            <person name="Thrash A."/>
            <person name="Conover J.L."/>
            <person name="Sanders W.S."/>
            <person name="Peterson D.G."/>
            <person name="Frelichowski J.E."/>
            <person name="Scheffler J.A."/>
            <person name="Scheffler B.E."/>
            <person name="Wendel J.F."/>
        </authorList>
    </citation>
    <scope>NUCLEOTIDE SEQUENCE [LARGE SCALE GENOMIC DNA]</scope>
    <source>
        <strain evidence="1">6</strain>
        <tissue evidence="1">Leaf</tissue>
    </source>
</reference>
<accession>A0A7J9KE53</accession>
<proteinExistence type="predicted"/>
<dbReference type="PANTHER" id="PTHR35218:SF9">
    <property type="entry name" value="ENDONUCLEASE_EXONUCLEASE_PHOSPHATASE DOMAIN-CONTAINING PROTEIN"/>
    <property type="match status" value="1"/>
</dbReference>
<keyword evidence="2" id="KW-1185">Reference proteome</keyword>
<dbReference type="Gene3D" id="3.60.10.10">
    <property type="entry name" value="Endonuclease/exonuclease/phosphatase"/>
    <property type="match status" value="1"/>
</dbReference>
<feature type="non-terminal residue" evidence="1">
    <location>
        <position position="165"/>
    </location>
</feature>
<evidence type="ECO:0000313" key="1">
    <source>
        <dbReference type="EMBL" id="MBA0844700.1"/>
    </source>
</evidence>
<sequence length="165" mass="18543">GLGNKVLDDLVQSCSDLLGLQPYYWALRKFEPITFISLSFGLKTRIMGVGQSILESSFQYGSWLRVQLSGTAQVRGNWRNGGGWRPAPPRAIKLLCWNCRGLGNPETVRKFKQLLVDTNLDVIFLWGTKMQSNNFSRVRNQCRMDGCLEVNSTGRSGGLAMLWNP</sequence>
<evidence type="ECO:0008006" key="3">
    <source>
        <dbReference type="Google" id="ProtNLM"/>
    </source>
</evidence>
<name>A0A7J9KE53_9ROSI</name>
<gene>
    <name evidence="1" type="ORF">Goarm_023082</name>
</gene>
<evidence type="ECO:0000313" key="2">
    <source>
        <dbReference type="Proteomes" id="UP000593575"/>
    </source>
</evidence>
<organism evidence="1 2">
    <name type="scientific">Gossypium armourianum</name>
    <dbReference type="NCBI Taxonomy" id="34283"/>
    <lineage>
        <taxon>Eukaryota</taxon>
        <taxon>Viridiplantae</taxon>
        <taxon>Streptophyta</taxon>
        <taxon>Embryophyta</taxon>
        <taxon>Tracheophyta</taxon>
        <taxon>Spermatophyta</taxon>
        <taxon>Magnoliopsida</taxon>
        <taxon>eudicotyledons</taxon>
        <taxon>Gunneridae</taxon>
        <taxon>Pentapetalae</taxon>
        <taxon>rosids</taxon>
        <taxon>malvids</taxon>
        <taxon>Malvales</taxon>
        <taxon>Malvaceae</taxon>
        <taxon>Malvoideae</taxon>
        <taxon>Gossypium</taxon>
    </lineage>
</organism>
<dbReference type="AlphaFoldDB" id="A0A7J9KE53"/>